<comment type="caution">
    <text evidence="1">The sequence shown here is derived from an EMBL/GenBank/DDBJ whole genome shotgun (WGS) entry which is preliminary data.</text>
</comment>
<name>A0A834JQ79_VESVU</name>
<accession>A0A834JQ79</accession>
<organism evidence="1 2">
    <name type="scientific">Vespula vulgaris</name>
    <name type="common">Yellow jacket</name>
    <name type="synonym">Wasp</name>
    <dbReference type="NCBI Taxonomy" id="7454"/>
    <lineage>
        <taxon>Eukaryota</taxon>
        <taxon>Metazoa</taxon>
        <taxon>Ecdysozoa</taxon>
        <taxon>Arthropoda</taxon>
        <taxon>Hexapoda</taxon>
        <taxon>Insecta</taxon>
        <taxon>Pterygota</taxon>
        <taxon>Neoptera</taxon>
        <taxon>Endopterygota</taxon>
        <taxon>Hymenoptera</taxon>
        <taxon>Apocrita</taxon>
        <taxon>Aculeata</taxon>
        <taxon>Vespoidea</taxon>
        <taxon>Vespidae</taxon>
        <taxon>Vespinae</taxon>
        <taxon>Vespula</taxon>
    </lineage>
</organism>
<evidence type="ECO:0000313" key="1">
    <source>
        <dbReference type="EMBL" id="KAF7392968.1"/>
    </source>
</evidence>
<evidence type="ECO:0000313" key="2">
    <source>
        <dbReference type="Proteomes" id="UP000614350"/>
    </source>
</evidence>
<protein>
    <submittedName>
        <fullName evidence="1">Uncharacterized protein</fullName>
    </submittedName>
</protein>
<dbReference type="Proteomes" id="UP000614350">
    <property type="component" value="Unassembled WGS sequence"/>
</dbReference>
<gene>
    <name evidence="1" type="ORF">HZH66_008801</name>
</gene>
<dbReference type="EMBL" id="JACSEA010000009">
    <property type="protein sequence ID" value="KAF7392968.1"/>
    <property type="molecule type" value="Genomic_DNA"/>
</dbReference>
<keyword evidence="2" id="KW-1185">Reference proteome</keyword>
<dbReference type="AlphaFoldDB" id="A0A834JQ79"/>
<sequence>MNDAAAFLQRTQCYQNDTIRWFCSTLNVATTLHNDDTNFPLCTFVYTIRIRKEILLVGSMHFANGPRDNITGGCLDVVVVVYVGREIRKYGSERRKSKAAAAAATAAAAAATPAEAPIEVGRLACKELPANIAT</sequence>
<reference evidence="1" key="1">
    <citation type="journal article" date="2020" name="G3 (Bethesda)">
        <title>High-Quality Assemblies for Three Invasive Social Wasps from the &lt;i&gt;Vespula&lt;/i&gt; Genus.</title>
        <authorList>
            <person name="Harrop T.W.R."/>
            <person name="Guhlin J."/>
            <person name="McLaughlin G.M."/>
            <person name="Permina E."/>
            <person name="Stockwell P."/>
            <person name="Gilligan J."/>
            <person name="Le Lec M.F."/>
            <person name="Gruber M.A.M."/>
            <person name="Quinn O."/>
            <person name="Lovegrove M."/>
            <person name="Duncan E.J."/>
            <person name="Remnant E.J."/>
            <person name="Van Eeckhoven J."/>
            <person name="Graham B."/>
            <person name="Knapp R.A."/>
            <person name="Langford K.W."/>
            <person name="Kronenberg Z."/>
            <person name="Press M.O."/>
            <person name="Eacker S.M."/>
            <person name="Wilson-Rankin E.E."/>
            <person name="Purcell J."/>
            <person name="Lester P.J."/>
            <person name="Dearden P.K."/>
        </authorList>
    </citation>
    <scope>NUCLEOTIDE SEQUENCE</scope>
    <source>
        <strain evidence="1">Marl-1</strain>
    </source>
</reference>
<proteinExistence type="predicted"/>